<dbReference type="EMBL" id="JMIY01000002">
    <property type="protein sequence ID" value="KCZ72941.1"/>
    <property type="molecule type" value="Genomic_DNA"/>
</dbReference>
<gene>
    <name evidence="1" type="ORF">ANME2D_01061</name>
</gene>
<evidence type="ECO:0000313" key="2">
    <source>
        <dbReference type="Proteomes" id="UP000027153"/>
    </source>
</evidence>
<accession>A0A062V1J0</accession>
<keyword evidence="2" id="KW-1185">Reference proteome</keyword>
<comment type="caution">
    <text evidence="1">The sequence shown here is derived from an EMBL/GenBank/DDBJ whole genome shotgun (WGS) entry which is preliminary data.</text>
</comment>
<organism evidence="1 2">
    <name type="scientific">Candidatus Methanoperedens nitratireducens</name>
    <dbReference type="NCBI Taxonomy" id="1392998"/>
    <lineage>
        <taxon>Archaea</taxon>
        <taxon>Methanobacteriati</taxon>
        <taxon>Methanobacteriota</taxon>
        <taxon>Stenosarchaea group</taxon>
        <taxon>Methanomicrobia</taxon>
        <taxon>Methanosarcinales</taxon>
        <taxon>ANME-2 cluster</taxon>
        <taxon>Candidatus Methanoperedentaceae</taxon>
        <taxon>Candidatus Methanoperedens</taxon>
    </lineage>
</organism>
<sequence precursor="true">MDHRPFTSYIVIALILVSTFSPAATASIVYGPVKFERTNGAPATVQDNFSLSRINGNYTLYIQNGDEENNQSSSSLIRLNGETVVRTNEFNQNIRLIEKN</sequence>
<dbReference type="Proteomes" id="UP000027153">
    <property type="component" value="Unassembled WGS sequence"/>
</dbReference>
<dbReference type="RefSeq" id="WP_048089538.1">
    <property type="nucleotide sequence ID" value="NZ_JMIY01000002.1"/>
</dbReference>
<dbReference type="OrthoDB" id="104719at2157"/>
<proteinExistence type="predicted"/>
<dbReference type="AlphaFoldDB" id="A0A062V1J0"/>
<name>A0A062V1J0_9EURY</name>
<evidence type="ECO:0000313" key="1">
    <source>
        <dbReference type="EMBL" id="KCZ72941.1"/>
    </source>
</evidence>
<feature type="non-terminal residue" evidence="1">
    <location>
        <position position="100"/>
    </location>
</feature>
<protein>
    <submittedName>
        <fullName evidence="1">Mg-chelatase subunit ChlD</fullName>
    </submittedName>
</protein>
<reference evidence="1 2" key="1">
    <citation type="journal article" date="2013" name="Nature">
        <title>Anaerobic oxidation of methane coupled to nitrate reduction in a novel archaeal lineage.</title>
        <authorList>
            <person name="Haroon M.F."/>
            <person name="Hu S."/>
            <person name="Shi Y."/>
            <person name="Imelfort M."/>
            <person name="Keller J."/>
            <person name="Hugenholtz P."/>
            <person name="Yuan Z."/>
            <person name="Tyson G.W."/>
        </authorList>
    </citation>
    <scope>NUCLEOTIDE SEQUENCE [LARGE SCALE GENOMIC DNA]</scope>
    <source>
        <strain evidence="1 2">ANME-2d</strain>
    </source>
</reference>